<dbReference type="RefSeq" id="WP_205010171.1">
    <property type="nucleotide sequence ID" value="NZ_JAFBEH010000036.1"/>
</dbReference>
<evidence type="ECO:0000313" key="6">
    <source>
        <dbReference type="Proteomes" id="UP000697472"/>
    </source>
</evidence>
<dbReference type="InterPro" id="IPR050611">
    <property type="entry name" value="ABCF"/>
</dbReference>
<keyword evidence="2" id="KW-0547">Nucleotide-binding</keyword>
<reference evidence="5 6" key="1">
    <citation type="submission" date="2021-01" db="EMBL/GenBank/DDBJ databases">
        <title>Genomic Encyclopedia of Type Strains, Phase IV (KMG-IV): sequencing the most valuable type-strain genomes for metagenomic binning, comparative biology and taxonomic classification.</title>
        <authorList>
            <person name="Goeker M."/>
        </authorList>
    </citation>
    <scope>NUCLEOTIDE SEQUENCE [LARGE SCALE GENOMIC DNA]</scope>
    <source>
        <strain evidence="5 6">DSM 27382</strain>
    </source>
</reference>
<feature type="domain" description="ABC transporter" evidence="4">
    <location>
        <begin position="2"/>
        <end position="226"/>
    </location>
</feature>
<dbReference type="Pfam" id="PF00005">
    <property type="entry name" value="ABC_tran"/>
    <property type="match status" value="2"/>
</dbReference>
<dbReference type="InterPro" id="IPR017871">
    <property type="entry name" value="ABC_transporter-like_CS"/>
</dbReference>
<dbReference type="InterPro" id="IPR003593">
    <property type="entry name" value="AAA+_ATPase"/>
</dbReference>
<evidence type="ECO:0000256" key="2">
    <source>
        <dbReference type="ARBA" id="ARBA00022741"/>
    </source>
</evidence>
<dbReference type="PROSITE" id="PS50893">
    <property type="entry name" value="ABC_TRANSPORTER_2"/>
    <property type="match status" value="1"/>
</dbReference>
<gene>
    <name evidence="5" type="ORF">JOC28_001612</name>
</gene>
<comment type="caution">
    <text evidence="5">The sequence shown here is derived from an EMBL/GenBank/DDBJ whole genome shotgun (WGS) entry which is preliminary data.</text>
</comment>
<name>A0ABS2PTI1_9STRE</name>
<evidence type="ECO:0000313" key="5">
    <source>
        <dbReference type="EMBL" id="MBM7643310.1"/>
    </source>
</evidence>
<keyword evidence="3" id="KW-0067">ATP-binding</keyword>
<keyword evidence="1" id="KW-0677">Repeat</keyword>
<dbReference type="SMART" id="SM00382">
    <property type="entry name" value="AAA"/>
    <property type="match status" value="2"/>
</dbReference>
<dbReference type="EMBL" id="JAFBEH010000036">
    <property type="protein sequence ID" value="MBM7643310.1"/>
    <property type="molecule type" value="Genomic_DNA"/>
</dbReference>
<accession>A0ABS2PTI1</accession>
<evidence type="ECO:0000256" key="1">
    <source>
        <dbReference type="ARBA" id="ARBA00022737"/>
    </source>
</evidence>
<evidence type="ECO:0000259" key="4">
    <source>
        <dbReference type="PROSITE" id="PS50893"/>
    </source>
</evidence>
<dbReference type="PANTHER" id="PTHR19211">
    <property type="entry name" value="ATP-BINDING TRANSPORT PROTEIN-RELATED"/>
    <property type="match status" value="1"/>
</dbReference>
<dbReference type="InterPro" id="IPR003439">
    <property type="entry name" value="ABC_transporter-like_ATP-bd"/>
</dbReference>
<keyword evidence="6" id="KW-1185">Reference proteome</keyword>
<dbReference type="InterPro" id="IPR027417">
    <property type="entry name" value="P-loop_NTPase"/>
</dbReference>
<organism evidence="5 6">
    <name type="scientific">Streptococcus loxodontisalivarius</name>
    <dbReference type="NCBI Taxonomy" id="1349415"/>
    <lineage>
        <taxon>Bacteria</taxon>
        <taxon>Bacillati</taxon>
        <taxon>Bacillota</taxon>
        <taxon>Bacilli</taxon>
        <taxon>Lactobacillales</taxon>
        <taxon>Streptococcaceae</taxon>
        <taxon>Streptococcus</taxon>
    </lineage>
</organism>
<protein>
    <submittedName>
        <fullName evidence="5">ATPase subunit of ABC transporter with duplicated ATPase domains</fullName>
    </submittedName>
</protein>
<sequence length="500" mass="57019">MLQIKQFTLEQIADAKRLIDNLNLTIARGEKCAIIGEEGTGKSSLLRAIANAESLSNYANIGGQISCQASAIAYLSQELDPELTQVSCQDFIYDDMDYDRFDFNRFYQLADQIKLDLDLILNSDKKLGHLSGGQALKLQLLKELAYQPDLILLDEPSNNLDLDSVRWLENFIINSPETIIFLSHDEALLENTATAILHLELIKKRQEPRASYFQGSYKDYKNQRQASFERHYQLAQKEREEHAKKMERYQRIQESVQHNLRQTHDATAGRLVAKKMKAVLSQGKRFEKEAQHFHDIPQDMDKIDLFFSDIQPLAKQKKLLSLTDFKTSTGQVLSLKIYGQDKVVITGKNGIGKTRILKSIAEQLSNKYNLAYMPQNYEEAFKGIETALDFLAQTADQELCRTMLARLQFTREEVNHPLSQLSGGQKAKLFLAQMVLQKADILILDEPTRNLSPTSQPLLRQLLADYPGAIISVSHDRAYIDQVCSRQLELTENGLEEYPK</sequence>
<dbReference type="PANTHER" id="PTHR19211:SF14">
    <property type="entry name" value="ATP-BINDING CASSETTE SUB-FAMILY F MEMBER 1"/>
    <property type="match status" value="1"/>
</dbReference>
<dbReference type="PROSITE" id="PS00211">
    <property type="entry name" value="ABC_TRANSPORTER_1"/>
    <property type="match status" value="1"/>
</dbReference>
<proteinExistence type="predicted"/>
<dbReference type="CDD" id="cd03221">
    <property type="entry name" value="ABCF_EF-3"/>
    <property type="match status" value="1"/>
</dbReference>
<evidence type="ECO:0000256" key="3">
    <source>
        <dbReference type="ARBA" id="ARBA00022840"/>
    </source>
</evidence>
<dbReference type="SUPFAM" id="SSF52540">
    <property type="entry name" value="P-loop containing nucleoside triphosphate hydrolases"/>
    <property type="match status" value="2"/>
</dbReference>
<dbReference type="Proteomes" id="UP000697472">
    <property type="component" value="Unassembled WGS sequence"/>
</dbReference>
<dbReference type="Gene3D" id="3.40.50.300">
    <property type="entry name" value="P-loop containing nucleotide triphosphate hydrolases"/>
    <property type="match status" value="2"/>
</dbReference>